<protein>
    <recommendedName>
        <fullName evidence="9">DUF4316 domain-containing protein</fullName>
    </recommendedName>
</protein>
<accession>V2Y8X7</accession>
<dbReference type="Pfam" id="PF08401">
    <property type="entry name" value="ArdcN"/>
    <property type="match status" value="1"/>
</dbReference>
<feature type="region of interest" description="Disordered" evidence="1">
    <location>
        <begin position="978"/>
        <end position="1023"/>
    </location>
</feature>
<dbReference type="Gene3D" id="1.10.10.2910">
    <property type="match status" value="1"/>
</dbReference>
<evidence type="ECO:0000259" key="6">
    <source>
        <dbReference type="Pfam" id="PF18830"/>
    </source>
</evidence>
<proteinExistence type="predicted"/>
<evidence type="ECO:0000313" key="7">
    <source>
        <dbReference type="EMBL" id="ESL04106.1"/>
    </source>
</evidence>
<feature type="domain" description="Large polyvalent protein-associated" evidence="6">
    <location>
        <begin position="338"/>
        <end position="418"/>
    </location>
</feature>
<dbReference type="eggNOG" id="COG1192">
    <property type="taxonomic scope" value="Bacteria"/>
</dbReference>
<keyword evidence="8" id="KW-1185">Reference proteome</keyword>
<dbReference type="InterPro" id="IPR013610">
    <property type="entry name" value="ArdC_N"/>
</dbReference>
<dbReference type="Pfam" id="PF06114">
    <property type="entry name" value="Peptidase_M78"/>
    <property type="match status" value="1"/>
</dbReference>
<feature type="compositionally biased region" description="Basic and acidic residues" evidence="1">
    <location>
        <begin position="978"/>
        <end position="1006"/>
    </location>
</feature>
<dbReference type="HOGENOM" id="CLU_002880_2_0_9"/>
<dbReference type="eggNOG" id="COG4227">
    <property type="taxonomic scope" value="Bacteria"/>
</dbReference>
<evidence type="ECO:0000259" key="2">
    <source>
        <dbReference type="Pfam" id="PF06114"/>
    </source>
</evidence>
<name>V2Y8X7_9FIRM</name>
<dbReference type="InterPro" id="IPR010359">
    <property type="entry name" value="IrrE_HExxH"/>
</dbReference>
<sequence>MPYMEKAEEIKEVTPIVLSSENQKDRLKEITDRLEQGILEVFESERYKEYLRVMSKFHHYSFKNTMLIALQKPDASLIAGFSAWKNSHGRTVKKGEKGIRIIAPAPFKVRQKMEKLDPKTNMPLVGADGKAVTEEKEITIPAYKVVSVFDVSQTEGKELPSIGVNELIGDVSQYEDFFTALKKASPVPIALEHIEGSAHGYYHLAEKRIAIDDNMSELQTLKTAIHEIAHAKLHDIDLNAPKEKQENRPNQRTREVEAESVAYTICQHYGLDTSDYSFGYVAGWSSGKELSELKGSLETIRLAASDLIDNIDGHFKELQRTRENELSETEAEPALQEEKHEAAYQLENGSYLYIQTCETGYDYTLYQPDFTDLDGGQLDNPEISIEKARDEILKMHELSGQDLKEISIDDFEKMQEEASQEKKAGIQVKYYPINEAAAKRAKEMNSFSDYTPRSATLEYKSLVDQATEIAENQKKRVDPSFHTKIDALLDTYSKRLAANMNNGFAIDVRVPSVLIAGGSNFPMRKKEKQNTARDKNYGEWKDIQGLLEKIRSTGMGGISADDPDAVKKLTAKLEKLTKTQETMKAVNAYYRKHKSLEGCPELDSEAIEKLKKRMEIRGIQDKPYPSWALSNNNAEIRRIKERIQSLSVNKDKLYTGWEFTGGRAEINVKDNRLQLFFDDKPDGKKIRDELKANGFRWSPKASAWQRQLNSNAIYAADAISSIKPLTGERVIELQRNFRKKGSIEATPEYIYKVLEDPSEKDSTKNFRLEAYIVKEKGKAQSELLYAGTKEKCKQLLDEVRSGKLTNGQIKELYAKAENTTPEKDTFRIYQLKRGEDTRELQFESYDRLKESGQILNPDNYVKVYEAELSKGLSLEDIYTRFNIDHPKDFYGHSLSVSDVVVLHKDGKDTAHYVDRLGYKEAPEFLKPDNYLKTAEISTEQNYNMVDGIMNNTPPAPTVDELEQKVKAGESISLTELAKAVKAEEHHSTDSEKKPSIRAQLKEAKKQSEHKKHNTKTKNYELEV</sequence>
<evidence type="ECO:0000259" key="5">
    <source>
        <dbReference type="Pfam" id="PF14195"/>
    </source>
</evidence>
<dbReference type="InterPro" id="IPR025465">
    <property type="entry name" value="DUF4316"/>
</dbReference>
<feature type="domain" description="N-terminal" evidence="3">
    <location>
        <begin position="25"/>
        <end position="149"/>
    </location>
</feature>
<comment type="caution">
    <text evidence="7">The sequence shown here is derived from an EMBL/GenBank/DDBJ whole genome shotgun (WGS) entry which is preliminary data.</text>
</comment>
<gene>
    <name evidence="7" type="ORF">GCWU0000282_000452</name>
</gene>
<dbReference type="GO" id="GO:0003697">
    <property type="term" value="F:single-stranded DNA binding"/>
    <property type="evidence" value="ECO:0007669"/>
    <property type="project" value="InterPro"/>
</dbReference>
<dbReference type="EMBL" id="ACIL03000005">
    <property type="protein sequence ID" value="ESL04106.1"/>
    <property type="molecule type" value="Genomic_DNA"/>
</dbReference>
<feature type="domain" description="IrrE N-terminal-like" evidence="2">
    <location>
        <begin position="195"/>
        <end position="264"/>
    </location>
</feature>
<feature type="domain" description="YodL-like" evidence="4">
    <location>
        <begin position="826"/>
        <end position="924"/>
    </location>
</feature>
<dbReference type="Pfam" id="PF18830">
    <property type="entry name" value="LPD16"/>
    <property type="match status" value="1"/>
</dbReference>
<dbReference type="Pfam" id="PF14191">
    <property type="entry name" value="YodL"/>
    <property type="match status" value="1"/>
</dbReference>
<dbReference type="STRING" id="592026.GCWU0000282_000452"/>
<feature type="domain" description="DUF4316" evidence="5">
    <location>
        <begin position="927"/>
        <end position="977"/>
    </location>
</feature>
<evidence type="ECO:0008006" key="9">
    <source>
        <dbReference type="Google" id="ProtNLM"/>
    </source>
</evidence>
<dbReference type="InterPro" id="IPR025923">
    <property type="entry name" value="YodL-like_dom"/>
</dbReference>
<reference evidence="7 8" key="1">
    <citation type="submission" date="2013-06" db="EMBL/GenBank/DDBJ databases">
        <authorList>
            <person name="Weinstock G."/>
            <person name="Sodergren E."/>
            <person name="Clifton S."/>
            <person name="Fulton L."/>
            <person name="Fulton B."/>
            <person name="Courtney L."/>
            <person name="Fronick C."/>
            <person name="Harrison M."/>
            <person name="Strong C."/>
            <person name="Farmer C."/>
            <person name="Delahaunty K."/>
            <person name="Markovic C."/>
            <person name="Hall O."/>
            <person name="Minx P."/>
            <person name="Tomlinson C."/>
            <person name="Mitreva M."/>
            <person name="Nelson J."/>
            <person name="Hou S."/>
            <person name="Wollam A."/>
            <person name="Pepin K.H."/>
            <person name="Johnson M."/>
            <person name="Bhonagiri V."/>
            <person name="Nash W.E."/>
            <person name="Warren W."/>
            <person name="Chinwalla A."/>
            <person name="Mardis E.R."/>
            <person name="Wilson R.K."/>
        </authorList>
    </citation>
    <scope>NUCLEOTIDE SEQUENCE [LARGE SCALE GENOMIC DNA]</scope>
    <source>
        <strain evidence="7 8">ATCC 51271</strain>
    </source>
</reference>
<evidence type="ECO:0000256" key="1">
    <source>
        <dbReference type="SAM" id="MobiDB-lite"/>
    </source>
</evidence>
<evidence type="ECO:0000259" key="4">
    <source>
        <dbReference type="Pfam" id="PF14191"/>
    </source>
</evidence>
<dbReference type="Proteomes" id="UP000018227">
    <property type="component" value="Unassembled WGS sequence"/>
</dbReference>
<evidence type="ECO:0000259" key="3">
    <source>
        <dbReference type="Pfam" id="PF08401"/>
    </source>
</evidence>
<dbReference type="OrthoDB" id="9803716at2"/>
<organism evidence="7 8">
    <name type="scientific">Catonella morbi ATCC 51271</name>
    <dbReference type="NCBI Taxonomy" id="592026"/>
    <lineage>
        <taxon>Bacteria</taxon>
        <taxon>Bacillati</taxon>
        <taxon>Bacillota</taxon>
        <taxon>Clostridia</taxon>
        <taxon>Lachnospirales</taxon>
        <taxon>Lachnospiraceae</taxon>
        <taxon>Catonella</taxon>
    </lineage>
</organism>
<dbReference type="Pfam" id="PF14195">
    <property type="entry name" value="DUF4316"/>
    <property type="match status" value="1"/>
</dbReference>
<dbReference type="RefSeq" id="WP_023353349.1">
    <property type="nucleotide sequence ID" value="NZ_KI535366.1"/>
</dbReference>
<dbReference type="InterPro" id="IPR040568">
    <property type="entry name" value="LPD16"/>
</dbReference>
<dbReference type="AlphaFoldDB" id="V2Y8X7"/>
<evidence type="ECO:0000313" key="8">
    <source>
        <dbReference type="Proteomes" id="UP000018227"/>
    </source>
</evidence>